<evidence type="ECO:0000256" key="1">
    <source>
        <dbReference type="SAM" id="MobiDB-lite"/>
    </source>
</evidence>
<keyword evidence="2" id="KW-1185">Reference proteome</keyword>
<dbReference type="STRING" id="1147741.A0A0R3S4X8"/>
<dbReference type="Proteomes" id="UP000050640">
    <property type="component" value="Unplaced"/>
</dbReference>
<evidence type="ECO:0000313" key="2">
    <source>
        <dbReference type="Proteomes" id="UP000050640"/>
    </source>
</evidence>
<name>A0A0R3S4X8_9BILA</name>
<dbReference type="AlphaFoldDB" id="A0A0R3S4X8"/>
<feature type="region of interest" description="Disordered" evidence="1">
    <location>
        <begin position="1"/>
        <end position="38"/>
    </location>
</feature>
<accession>A0A0R3S4X8</accession>
<protein>
    <submittedName>
        <fullName evidence="3">Uncharacterized protein</fullName>
    </submittedName>
</protein>
<sequence length="666" mass="72846">MTTTYSIHPPGATASRGLLSHHHHHHSHSPHQQYRRHQASSLDSIRTTAAIISPSSLQRIVNGTDGIVAAATTPSAIGVIPPPPPPPPLPPPFDTVAAPNPAITALNGTICRPSSSDCGASSSGLGGMTKTDIISSDESSLARFFFPSISSSLIQNFLHSFINAVYFNILLVLENDLKQMLRIRTGYKKNMNNKKNTHDVSSSFVSISGGNINKIENDAPVGVRSAWVIPHPVLLNNGVPPMFMSCNTVPTSSTSPTPMFFDHECETAAPYLKTSISIFSNVCFLLFSCALHLSLRFNASYLIWCLTCRQLACINCSRSQSKNDILSSTFNKRRYRLITEKEPWLVRHGFKKNHGQLLFSQVTIVVRSFAWSLTTENIERNRHFSDRKKVANPGFVTSFPIYNTILLIGKKRLNVIPAGEPTVRYTEVQLLPFCSSVLKPSKMDIQNVFHISVRGNINVTQRAPTSIGSNDLFVHIQTGETLSIVIGNDVQHISGPATVRMVNQAGMSPSALPLHVPPGHMVQQMVDEQITTKNLIVCGGTVHDLHCYGFVGRVGVLRHLILSPEAAPGSHLIPKLQEDKKQGAYFVHLSSLPRFLYLEQSTFLTAPPPAAVSANTPLHNSSMTTPLKSFAQNSPSPPIVPPYPPPAVPYSLHNSTDFSEGKYAFL</sequence>
<evidence type="ECO:0000313" key="3">
    <source>
        <dbReference type="WBParaSite" id="EEL_0000984701-mRNA-1"/>
    </source>
</evidence>
<reference evidence="3" key="1">
    <citation type="submission" date="2017-02" db="UniProtKB">
        <authorList>
            <consortium name="WormBaseParasite"/>
        </authorList>
    </citation>
    <scope>IDENTIFICATION</scope>
</reference>
<feature type="compositionally biased region" description="Basic residues" evidence="1">
    <location>
        <begin position="19"/>
        <end position="38"/>
    </location>
</feature>
<proteinExistence type="predicted"/>
<dbReference type="WBParaSite" id="EEL_0000984701-mRNA-1">
    <property type="protein sequence ID" value="EEL_0000984701-mRNA-1"/>
    <property type="gene ID" value="EEL_0000984701"/>
</dbReference>
<organism evidence="2 3">
    <name type="scientific">Elaeophora elaphi</name>
    <dbReference type="NCBI Taxonomy" id="1147741"/>
    <lineage>
        <taxon>Eukaryota</taxon>
        <taxon>Metazoa</taxon>
        <taxon>Ecdysozoa</taxon>
        <taxon>Nematoda</taxon>
        <taxon>Chromadorea</taxon>
        <taxon>Rhabditida</taxon>
        <taxon>Spirurina</taxon>
        <taxon>Spiruromorpha</taxon>
        <taxon>Filarioidea</taxon>
        <taxon>Onchocercidae</taxon>
        <taxon>Elaeophora</taxon>
    </lineage>
</organism>